<evidence type="ECO:0000313" key="3">
    <source>
        <dbReference type="Proteomes" id="UP000629365"/>
    </source>
</evidence>
<reference evidence="3" key="1">
    <citation type="journal article" date="2019" name="Int. J. Syst. Evol. Microbiol.">
        <title>The Global Catalogue of Microorganisms (GCM) 10K type strain sequencing project: providing services to taxonomists for standard genome sequencing and annotation.</title>
        <authorList>
            <consortium name="The Broad Institute Genomics Platform"/>
            <consortium name="The Broad Institute Genome Sequencing Center for Infectious Disease"/>
            <person name="Wu L."/>
            <person name="Ma J."/>
        </authorList>
    </citation>
    <scope>NUCLEOTIDE SEQUENCE [LARGE SCALE GENOMIC DNA]</scope>
    <source>
        <strain evidence="3">CCM 7640</strain>
    </source>
</reference>
<feature type="chain" id="PRO_5045632421" description="DUF4352 domain-containing protein" evidence="1">
    <location>
        <begin position="19"/>
        <end position="181"/>
    </location>
</feature>
<evidence type="ECO:0000313" key="2">
    <source>
        <dbReference type="EMBL" id="GGD63362.1"/>
    </source>
</evidence>
<name>A0ABQ1RAN6_9MICO</name>
<keyword evidence="1" id="KW-0732">Signal</keyword>
<feature type="signal peptide" evidence="1">
    <location>
        <begin position="1"/>
        <end position="18"/>
    </location>
</feature>
<evidence type="ECO:0008006" key="4">
    <source>
        <dbReference type="Google" id="ProtNLM"/>
    </source>
</evidence>
<keyword evidence="3" id="KW-1185">Reference proteome</keyword>
<proteinExistence type="predicted"/>
<evidence type="ECO:0000256" key="1">
    <source>
        <dbReference type="SAM" id="SignalP"/>
    </source>
</evidence>
<dbReference type="Proteomes" id="UP000629365">
    <property type="component" value="Unassembled WGS sequence"/>
</dbReference>
<dbReference type="EMBL" id="BMCM01000001">
    <property type="protein sequence ID" value="GGD63362.1"/>
    <property type="molecule type" value="Genomic_DNA"/>
</dbReference>
<gene>
    <name evidence="2" type="ORF">GCM10007269_03280</name>
</gene>
<accession>A0ABQ1RAN6</accession>
<comment type="caution">
    <text evidence="2">The sequence shown here is derived from an EMBL/GenBank/DDBJ whole genome shotgun (WGS) entry which is preliminary data.</text>
</comment>
<organism evidence="2 3">
    <name type="scientific">Microbacterium murale</name>
    <dbReference type="NCBI Taxonomy" id="1081040"/>
    <lineage>
        <taxon>Bacteria</taxon>
        <taxon>Bacillati</taxon>
        <taxon>Actinomycetota</taxon>
        <taxon>Actinomycetes</taxon>
        <taxon>Micrococcales</taxon>
        <taxon>Microbacteriaceae</taxon>
        <taxon>Microbacterium</taxon>
    </lineage>
</organism>
<protein>
    <recommendedName>
        <fullName evidence="4">DUF4352 domain-containing protein</fullName>
    </recommendedName>
</protein>
<sequence length="181" mass="18870">MWLLTAALLACAWLVSKATLPDDATIAPFVSAAQIGEQSSVRNLVVTVTDVHLSTGVKDAEGWSAEGTWLIVDLEAATAGTQDLGTLSLAQLTIGERTFSATDRGTTFNRQRLVTGVPRAGSLAFELPATVADDRATLRLGVPSGAIGEVLSDGVIDLPIDLGALSGETGVLLQENGWARR</sequence>